<evidence type="ECO:0000313" key="5">
    <source>
        <dbReference type="Proteomes" id="UP000032309"/>
    </source>
</evidence>
<gene>
    <name evidence="4" type="ORF">BROSI_A0059</name>
</gene>
<dbReference type="InterPro" id="IPR012263">
    <property type="entry name" value="M_m6A_EcoRV"/>
</dbReference>
<organism evidence="4 5">
    <name type="scientific">Candidatus Brocadia sinica JPN1</name>
    <dbReference type="NCBI Taxonomy" id="1197129"/>
    <lineage>
        <taxon>Bacteria</taxon>
        <taxon>Pseudomonadati</taxon>
        <taxon>Planctomycetota</taxon>
        <taxon>Candidatus Brocadiia</taxon>
        <taxon>Candidatus Brocadiales</taxon>
        <taxon>Candidatus Brocadiaceae</taxon>
        <taxon>Candidatus Brocadia</taxon>
    </lineage>
</organism>
<dbReference type="RefSeq" id="WP_052561281.1">
    <property type="nucleotide sequence ID" value="NZ_BAFN01000001.1"/>
</dbReference>
<evidence type="ECO:0000256" key="3">
    <source>
        <dbReference type="ARBA" id="ARBA00022691"/>
    </source>
</evidence>
<keyword evidence="1 4" id="KW-0489">Methyltransferase</keyword>
<keyword evidence="2" id="KW-0808">Transferase</keyword>
<keyword evidence="5" id="KW-1185">Reference proteome</keyword>
<name>A0ABQ0JS50_9BACT</name>
<dbReference type="Gene3D" id="3.40.50.150">
    <property type="entry name" value="Vaccinia Virus protein VP39"/>
    <property type="match status" value="2"/>
</dbReference>
<dbReference type="EMBL" id="BAFN01000001">
    <property type="protein sequence ID" value="GAN31558.1"/>
    <property type="molecule type" value="Genomic_DNA"/>
</dbReference>
<evidence type="ECO:0000313" key="4">
    <source>
        <dbReference type="EMBL" id="GAN31558.1"/>
    </source>
</evidence>
<reference evidence="5" key="1">
    <citation type="journal article" date="2015" name="Genome Announc.">
        <title>Draft Genome Sequence of an Anaerobic Ammonium-Oxidizing Bacterium, "Candidatus Brocadia sinica".</title>
        <authorList>
            <person name="Oshiki M."/>
            <person name="Shinyako-Hata K."/>
            <person name="Satoh H."/>
            <person name="Okabe S."/>
        </authorList>
    </citation>
    <scope>NUCLEOTIDE SEQUENCE [LARGE SCALE GENOMIC DNA]</scope>
    <source>
        <strain evidence="5">JPN1</strain>
    </source>
</reference>
<proteinExistence type="predicted"/>
<dbReference type="PANTHER" id="PTHR30481:SF4">
    <property type="entry name" value="SITE-SPECIFIC DNA-METHYLTRANSFERASE (ADENINE-SPECIFIC)"/>
    <property type="match status" value="1"/>
</dbReference>
<evidence type="ECO:0000256" key="2">
    <source>
        <dbReference type="ARBA" id="ARBA00022679"/>
    </source>
</evidence>
<sequence length="277" mass="31875">MKLKSPVNRIGGKSFLVGWLSEKVPEHVCYVEPFAGAGHLLFAKRPSQVEVLSDIDNHLVNFFKVIQEPGKCQMLINFLNLMPYSRSLWQEIRTNWKKGNIPGDPVEASTQWYYLNRSTYGADMRRGGFALPSTTGRNPAQSFRTAIDIFEDIARRLRNVTIENLPYGECIKRYDSEDTLFYCDPPYLNAEHYYGKDSFASEDHRTLAELLHGIKGKAMISHYQNGLYDELYRGWHRHEYSSFKGSHKSTGESKPRTVEVLYTNFEPARTANFLEAN</sequence>
<dbReference type="SUPFAM" id="SSF53335">
    <property type="entry name" value="S-adenosyl-L-methionine-dependent methyltransferases"/>
    <property type="match status" value="1"/>
</dbReference>
<comment type="caution">
    <text evidence="4">The sequence shown here is derived from an EMBL/GenBank/DDBJ whole genome shotgun (WGS) entry which is preliminary data.</text>
</comment>
<keyword evidence="3" id="KW-0949">S-adenosyl-L-methionine</keyword>
<dbReference type="InterPro" id="IPR012327">
    <property type="entry name" value="MeTrfase_D12"/>
</dbReference>
<dbReference type="GO" id="GO:0032259">
    <property type="term" value="P:methylation"/>
    <property type="evidence" value="ECO:0007669"/>
    <property type="project" value="UniProtKB-KW"/>
</dbReference>
<dbReference type="InterPro" id="IPR029063">
    <property type="entry name" value="SAM-dependent_MTases_sf"/>
</dbReference>
<dbReference type="PANTHER" id="PTHR30481">
    <property type="entry name" value="DNA ADENINE METHYLASE"/>
    <property type="match status" value="1"/>
</dbReference>
<dbReference type="PIRSF" id="PIRSF000398">
    <property type="entry name" value="M_m6A_EcoRV"/>
    <property type="match status" value="1"/>
</dbReference>
<dbReference type="Proteomes" id="UP000032309">
    <property type="component" value="Unassembled WGS sequence"/>
</dbReference>
<dbReference type="GO" id="GO:0008168">
    <property type="term" value="F:methyltransferase activity"/>
    <property type="evidence" value="ECO:0007669"/>
    <property type="project" value="UniProtKB-KW"/>
</dbReference>
<protein>
    <submittedName>
        <fullName evidence="4">Site-specific DNA methylase</fullName>
    </submittedName>
</protein>
<accession>A0ABQ0JS50</accession>
<evidence type="ECO:0000256" key="1">
    <source>
        <dbReference type="ARBA" id="ARBA00022603"/>
    </source>
</evidence>
<dbReference type="PRINTS" id="PR00505">
    <property type="entry name" value="D12N6MTFRASE"/>
</dbReference>
<dbReference type="Pfam" id="PF02086">
    <property type="entry name" value="MethyltransfD12"/>
    <property type="match status" value="1"/>
</dbReference>